<dbReference type="PANTHER" id="PTHR22946">
    <property type="entry name" value="DIENELACTONE HYDROLASE DOMAIN-CONTAINING PROTEIN-RELATED"/>
    <property type="match status" value="1"/>
</dbReference>
<dbReference type="Gene3D" id="3.40.50.1820">
    <property type="entry name" value="alpha/beta hydrolase"/>
    <property type="match status" value="1"/>
</dbReference>
<keyword evidence="2" id="KW-0378">Hydrolase</keyword>
<feature type="signal peptide" evidence="1">
    <location>
        <begin position="1"/>
        <end position="24"/>
    </location>
</feature>
<protein>
    <submittedName>
        <fullName evidence="2">Abhydrolase family protein</fullName>
    </submittedName>
</protein>
<dbReference type="InterPro" id="IPR029058">
    <property type="entry name" value="AB_hydrolase_fold"/>
</dbReference>
<dbReference type="EMBL" id="CACRSS010000016">
    <property type="protein sequence ID" value="VYT05460.1"/>
    <property type="molecule type" value="Genomic_DNA"/>
</dbReference>
<proteinExistence type="predicted"/>
<dbReference type="Pfam" id="PF12715">
    <property type="entry name" value="Abhydrolase_7"/>
    <property type="match status" value="1"/>
</dbReference>
<dbReference type="SUPFAM" id="SSF53474">
    <property type="entry name" value="alpha/beta-Hydrolases"/>
    <property type="match status" value="1"/>
</dbReference>
<name>A0A6N2TI98_9BACT</name>
<dbReference type="GO" id="GO:0016787">
    <property type="term" value="F:hydrolase activity"/>
    <property type="evidence" value="ECO:0007669"/>
    <property type="project" value="UniProtKB-KW"/>
</dbReference>
<organism evidence="2">
    <name type="scientific">Akkermansia muciniphila</name>
    <dbReference type="NCBI Taxonomy" id="239935"/>
    <lineage>
        <taxon>Bacteria</taxon>
        <taxon>Pseudomonadati</taxon>
        <taxon>Verrucomicrobiota</taxon>
        <taxon>Verrucomicrobiia</taxon>
        <taxon>Verrucomicrobiales</taxon>
        <taxon>Akkermansiaceae</taxon>
        <taxon>Akkermansia</taxon>
    </lineage>
</organism>
<evidence type="ECO:0000256" key="1">
    <source>
        <dbReference type="SAM" id="SignalP"/>
    </source>
</evidence>
<keyword evidence="1" id="KW-0732">Signal</keyword>
<dbReference type="OrthoDB" id="198576at2"/>
<feature type="chain" id="PRO_5026746965" evidence="1">
    <location>
        <begin position="25"/>
        <end position="425"/>
    </location>
</feature>
<dbReference type="AlphaFoldDB" id="A0A6N2TI98"/>
<sequence length="425" mass="47731">MTIQTAGFLSLLFMAICLPSLSFSSPQGKFQAADWAVLHSSRNDQRHVSSRGVVQTMLENIQPSCAFSPDMRPEDFPAWQKKVREAMEKLMKFPLHDNLPAPVLVKTVQREHYWVEKWEAYPLPGAAVPFLVLVPDTASEKNPVPVLFCIPGSDQTKEELAAETSPDLAQPPVPQPGSNAMACHYVKQGWAAVVVDNAGTGEEGDAEHAAGRSSHDYENLARFLLEMDWSWLGYTSYMDQCVLDWVKTRPWVQKNRIILSGFSLGTEPMMVLGVLNPDIFAFVYNDFLCRTLERAKVMTMPSSRGVRSAPNSIRHLIPGFWKQFDFPDIVAALAPRPVICTEGGLDRDFQLISAAYRTAGAPDHFQYRHQPRFADPAQRWHGEHLPAGLDRDAFFRLANVDPSNHFFKKDLVIPWLKGLLGRGQQ</sequence>
<accession>A0A6N2TI98</accession>
<reference evidence="2" key="1">
    <citation type="submission" date="2019-11" db="EMBL/GenBank/DDBJ databases">
        <authorList>
            <person name="Feng L."/>
        </authorList>
    </citation>
    <scope>NUCLEOTIDE SEQUENCE</scope>
    <source>
        <strain evidence="2">AMuciniphilaLFYP55</strain>
    </source>
</reference>
<evidence type="ECO:0000313" key="2">
    <source>
        <dbReference type="EMBL" id="VYT05460.1"/>
    </source>
</evidence>
<dbReference type="InterPro" id="IPR050261">
    <property type="entry name" value="FrsA_esterase"/>
</dbReference>
<dbReference type="RefSeq" id="WP_102720991.1">
    <property type="nucleotide sequence ID" value="NZ_CACRSS010000016.1"/>
</dbReference>
<dbReference type="InterPro" id="IPR025890">
    <property type="entry name" value="Abhydrolase_bac"/>
</dbReference>
<gene>
    <name evidence="2" type="ORF">AMLFYP55_00431</name>
</gene>